<feature type="transmembrane region" description="Helical" evidence="1">
    <location>
        <begin position="72"/>
        <end position="92"/>
    </location>
</feature>
<keyword evidence="1" id="KW-0472">Membrane</keyword>
<gene>
    <name evidence="2" type="ORF">L228DRAFT_181068</name>
</gene>
<keyword evidence="3" id="KW-1185">Reference proteome</keyword>
<dbReference type="AlphaFoldDB" id="A0A165FE65"/>
<dbReference type="Proteomes" id="UP000076632">
    <property type="component" value="Unassembled WGS sequence"/>
</dbReference>
<proteinExistence type="predicted"/>
<sequence>MTLRIFGPRKKPSRLPLILYLSSEAQWSKFLNATLYGLRILWHWAFCLVTIRLKVLHHIIFDAADSIEGKGLGAGLLTFLFYFTCIFFRSLVLRFGENRATSGSRMSNGACYFSRLES</sequence>
<evidence type="ECO:0000313" key="2">
    <source>
        <dbReference type="EMBL" id="KZF20876.1"/>
    </source>
</evidence>
<dbReference type="GeneID" id="28894705"/>
<organism evidence="2 3">
    <name type="scientific">Xylona heveae (strain CBS 132557 / TC161)</name>
    <dbReference type="NCBI Taxonomy" id="1328760"/>
    <lineage>
        <taxon>Eukaryota</taxon>
        <taxon>Fungi</taxon>
        <taxon>Dikarya</taxon>
        <taxon>Ascomycota</taxon>
        <taxon>Pezizomycotina</taxon>
        <taxon>Xylonomycetes</taxon>
        <taxon>Xylonales</taxon>
        <taxon>Xylonaceae</taxon>
        <taxon>Xylona</taxon>
    </lineage>
</organism>
<evidence type="ECO:0000313" key="3">
    <source>
        <dbReference type="Proteomes" id="UP000076632"/>
    </source>
</evidence>
<protein>
    <submittedName>
        <fullName evidence="2">Uncharacterized protein</fullName>
    </submittedName>
</protein>
<name>A0A165FE65_XYLHT</name>
<evidence type="ECO:0000256" key="1">
    <source>
        <dbReference type="SAM" id="Phobius"/>
    </source>
</evidence>
<dbReference type="EMBL" id="KV407462">
    <property type="protein sequence ID" value="KZF20876.1"/>
    <property type="molecule type" value="Genomic_DNA"/>
</dbReference>
<feature type="transmembrane region" description="Helical" evidence="1">
    <location>
        <begin position="41"/>
        <end position="60"/>
    </location>
</feature>
<accession>A0A165FE65</accession>
<dbReference type="RefSeq" id="XP_018186431.1">
    <property type="nucleotide sequence ID" value="XM_018329568.1"/>
</dbReference>
<reference evidence="2 3" key="1">
    <citation type="journal article" date="2016" name="Fungal Biol.">
        <title>The genome of Xylona heveae provides a window into fungal endophytism.</title>
        <authorList>
            <person name="Gazis R."/>
            <person name="Kuo A."/>
            <person name="Riley R."/>
            <person name="LaButti K."/>
            <person name="Lipzen A."/>
            <person name="Lin J."/>
            <person name="Amirebrahimi M."/>
            <person name="Hesse C.N."/>
            <person name="Spatafora J.W."/>
            <person name="Henrissat B."/>
            <person name="Hainaut M."/>
            <person name="Grigoriev I.V."/>
            <person name="Hibbett D.S."/>
        </authorList>
    </citation>
    <scope>NUCLEOTIDE SEQUENCE [LARGE SCALE GENOMIC DNA]</scope>
    <source>
        <strain evidence="2 3">TC161</strain>
    </source>
</reference>
<dbReference type="InParanoid" id="A0A165FE65"/>
<keyword evidence="1" id="KW-1133">Transmembrane helix</keyword>
<keyword evidence="1" id="KW-0812">Transmembrane</keyword>